<dbReference type="InterPro" id="IPR019557">
    <property type="entry name" value="AminoTfrase-like_pln_mobile"/>
</dbReference>
<gene>
    <name evidence="3" type="ORF">H6P81_016083</name>
</gene>
<evidence type="ECO:0000259" key="2">
    <source>
        <dbReference type="Pfam" id="PF10536"/>
    </source>
</evidence>
<dbReference type="Pfam" id="PF10536">
    <property type="entry name" value="PMD"/>
    <property type="match status" value="2"/>
</dbReference>
<name>A0AAV7E7D5_ARIFI</name>
<dbReference type="GO" id="GO:0010073">
    <property type="term" value="P:meristem maintenance"/>
    <property type="evidence" value="ECO:0007669"/>
    <property type="project" value="InterPro"/>
</dbReference>
<feature type="region of interest" description="Disordered" evidence="1">
    <location>
        <begin position="437"/>
        <end position="505"/>
    </location>
</feature>
<dbReference type="InterPro" id="IPR044824">
    <property type="entry name" value="MAIN-like"/>
</dbReference>
<dbReference type="PANTHER" id="PTHR46033:SF8">
    <property type="entry name" value="PROTEIN MAINTENANCE OF MERISTEMS-LIKE"/>
    <property type="match status" value="1"/>
</dbReference>
<reference evidence="3 4" key="1">
    <citation type="submission" date="2021-07" db="EMBL/GenBank/DDBJ databases">
        <title>The Aristolochia fimbriata genome: insights into angiosperm evolution, floral development and chemical biosynthesis.</title>
        <authorList>
            <person name="Jiao Y."/>
        </authorList>
    </citation>
    <scope>NUCLEOTIDE SEQUENCE [LARGE SCALE GENOMIC DNA]</scope>
    <source>
        <strain evidence="3">IBCAS-2021</strain>
        <tissue evidence="3">Leaf</tissue>
    </source>
</reference>
<evidence type="ECO:0000313" key="3">
    <source>
        <dbReference type="EMBL" id="KAG9444743.1"/>
    </source>
</evidence>
<feature type="domain" description="Aminotransferase-like plant mobile" evidence="2">
    <location>
        <begin position="136"/>
        <end position="319"/>
    </location>
</feature>
<feature type="compositionally biased region" description="Basic and acidic residues" evidence="1">
    <location>
        <begin position="492"/>
        <end position="505"/>
    </location>
</feature>
<dbReference type="AlphaFoldDB" id="A0AAV7E7D5"/>
<evidence type="ECO:0000256" key="1">
    <source>
        <dbReference type="SAM" id="MobiDB-lite"/>
    </source>
</evidence>
<dbReference type="Proteomes" id="UP000825729">
    <property type="component" value="Unassembled WGS sequence"/>
</dbReference>
<dbReference type="PANTHER" id="PTHR46033">
    <property type="entry name" value="PROTEIN MAIN-LIKE 2"/>
    <property type="match status" value="1"/>
</dbReference>
<sequence length="505" mass="57130">MVWRCASAETVAHYDHAIQNLEEACPGARAELTEDMSPDQWALTYDGNMSFGKFTTNSSESVNSLLKRSNTLRLPSDDIRVVMADTPLLYDQDSHRSDAIWHGEDPGCLECTEHFQTLRHWPMDERMLPYIKAIGFSALHRVQWLRLDKPLITALVERWRSETNTFHLANGEMTTTLEDVAILLGLRVNGEAVTGSTRGDWMELARVLLGVELPPRSFQGGRLSLSWLRGQFSLCPDDATELVIQQHALAYLLHLVGATIFSDGSARGVHMAYLTLFEDFEGAGRYSWGQNKTYQYNFYFLQLWAWERLHTGRPTLLEEPALQGGPLGSMYVKWQSYLDFIQRLPAICLEGRRIWLSRTTLICLEIVELHVHDRVMLQFGLEQLGCVRNVVERVNHREALDPSSADPYLTEIGHYCQSVLHSLPLLGAIVRGDVSHAGEPSHVVEPARDRAPRGRRARRQPTAETTTHVEDSDEVLAVPEPTVPDLPPEQTPDPKPDQPLEQPQK</sequence>
<feature type="domain" description="Aminotransferase-like plant mobile" evidence="2">
    <location>
        <begin position="332"/>
        <end position="392"/>
    </location>
</feature>
<organism evidence="3 4">
    <name type="scientific">Aristolochia fimbriata</name>
    <name type="common">White veined hardy Dutchman's pipe vine</name>
    <dbReference type="NCBI Taxonomy" id="158543"/>
    <lineage>
        <taxon>Eukaryota</taxon>
        <taxon>Viridiplantae</taxon>
        <taxon>Streptophyta</taxon>
        <taxon>Embryophyta</taxon>
        <taxon>Tracheophyta</taxon>
        <taxon>Spermatophyta</taxon>
        <taxon>Magnoliopsida</taxon>
        <taxon>Magnoliidae</taxon>
        <taxon>Piperales</taxon>
        <taxon>Aristolochiaceae</taxon>
        <taxon>Aristolochia</taxon>
    </lineage>
</organism>
<comment type="caution">
    <text evidence="3">The sequence shown here is derived from an EMBL/GenBank/DDBJ whole genome shotgun (WGS) entry which is preliminary data.</text>
</comment>
<evidence type="ECO:0000313" key="4">
    <source>
        <dbReference type="Proteomes" id="UP000825729"/>
    </source>
</evidence>
<proteinExistence type="predicted"/>
<keyword evidence="4" id="KW-1185">Reference proteome</keyword>
<dbReference type="EMBL" id="JAINDJ010000006">
    <property type="protein sequence ID" value="KAG9444743.1"/>
    <property type="molecule type" value="Genomic_DNA"/>
</dbReference>
<accession>A0AAV7E7D5</accession>
<protein>
    <recommendedName>
        <fullName evidence="2">Aminotransferase-like plant mobile domain-containing protein</fullName>
    </recommendedName>
</protein>
<feature type="compositionally biased region" description="Pro residues" evidence="1">
    <location>
        <begin position="481"/>
        <end position="491"/>
    </location>
</feature>